<proteinExistence type="predicted"/>
<dbReference type="PANTHER" id="PTHR47640:SF10">
    <property type="entry name" value="TRNA SELENOCYSTEINE 1-ASSOCIATED PROTEIN 1-RELATED"/>
    <property type="match status" value="1"/>
</dbReference>
<feature type="region of interest" description="Disordered" evidence="4">
    <location>
        <begin position="1"/>
        <end position="39"/>
    </location>
</feature>
<dbReference type="SMART" id="SM00360">
    <property type="entry name" value="RRM"/>
    <property type="match status" value="3"/>
</dbReference>
<dbReference type="PROSITE" id="PS50102">
    <property type="entry name" value="RRM"/>
    <property type="match status" value="3"/>
</dbReference>
<comment type="caution">
    <text evidence="6">The sequence shown here is derived from an EMBL/GenBank/DDBJ whole genome shotgun (WGS) entry which is preliminary data.</text>
</comment>
<feature type="compositionally biased region" description="Polar residues" evidence="4">
    <location>
        <begin position="1"/>
        <end position="20"/>
    </location>
</feature>
<dbReference type="InterPro" id="IPR035979">
    <property type="entry name" value="RBD_domain_sf"/>
</dbReference>
<evidence type="ECO:0000256" key="3">
    <source>
        <dbReference type="PROSITE-ProRule" id="PRU00176"/>
    </source>
</evidence>
<feature type="domain" description="RRM" evidence="5">
    <location>
        <begin position="144"/>
        <end position="222"/>
    </location>
</feature>
<evidence type="ECO:0000256" key="4">
    <source>
        <dbReference type="SAM" id="MobiDB-lite"/>
    </source>
</evidence>
<keyword evidence="1" id="KW-0677">Repeat</keyword>
<evidence type="ECO:0000256" key="2">
    <source>
        <dbReference type="ARBA" id="ARBA00022884"/>
    </source>
</evidence>
<keyword evidence="2 3" id="KW-0694">RNA-binding</keyword>
<accession>A0AAV8UU47</accession>
<dbReference type="GO" id="GO:0005829">
    <property type="term" value="C:cytosol"/>
    <property type="evidence" value="ECO:0007669"/>
    <property type="project" value="TreeGrafter"/>
</dbReference>
<dbReference type="InterPro" id="IPR050825">
    <property type="entry name" value="RBM42_RBP45_47-like"/>
</dbReference>
<organism evidence="6 7">
    <name type="scientific">Rhodosorus marinus</name>
    <dbReference type="NCBI Taxonomy" id="101924"/>
    <lineage>
        <taxon>Eukaryota</taxon>
        <taxon>Rhodophyta</taxon>
        <taxon>Stylonematophyceae</taxon>
        <taxon>Stylonematales</taxon>
        <taxon>Stylonemataceae</taxon>
        <taxon>Rhodosorus</taxon>
    </lineage>
</organism>
<dbReference type="Proteomes" id="UP001157974">
    <property type="component" value="Unassembled WGS sequence"/>
</dbReference>
<gene>
    <name evidence="6" type="ORF">NDN08_002579</name>
</gene>
<evidence type="ECO:0000313" key="7">
    <source>
        <dbReference type="Proteomes" id="UP001157974"/>
    </source>
</evidence>
<dbReference type="InterPro" id="IPR012677">
    <property type="entry name" value="Nucleotide-bd_a/b_plait_sf"/>
</dbReference>
<sequence>METSGDNTVPYDSNDDTGMQISERDGPARGVHGDGNGLGSCQNNERFAQETSMWVGDLDGYMDEDFLRKAVNSCGWGNQIARIKVVTRNHGNRTHAGYAFFDCISEEAARTIMETGNGTPIPGTTRIWRLNLGKEGPQRSGIEANVYVGDVAPSVTDFALMQLFKAKYPSVRHAKVVCDDNGNPKGYAFVRFGSAQESERAVSEMDGFELEGKKVHLNLANRPKPSRGDRRNSSNYGSSRGGGAGASGKRPRNPIAPGDPNNTTLFLGGTGPYLQEADLWREFSVFGELIAVRLPVQRKGFAFVRFRTRESAMNAKNALGGQHVASLNNVKPIRIEWATEQIEPQVNPMQYQFALPAMYGFMPAAAAAQLAGFPAQAQLLPNYSYQYFNSNTQAPPAKRQAPNEKTMEGENGQGEYSPSHIVNS</sequence>
<feature type="domain" description="RRM" evidence="5">
    <location>
        <begin position="51"/>
        <end position="135"/>
    </location>
</feature>
<dbReference type="Pfam" id="PF00076">
    <property type="entry name" value="RRM_1"/>
    <property type="match status" value="2"/>
</dbReference>
<dbReference type="EMBL" id="JAMWBK010000004">
    <property type="protein sequence ID" value="KAJ8906080.1"/>
    <property type="molecule type" value="Genomic_DNA"/>
</dbReference>
<keyword evidence="7" id="KW-1185">Reference proteome</keyword>
<protein>
    <recommendedName>
        <fullName evidence="5">RRM domain-containing protein</fullName>
    </recommendedName>
</protein>
<dbReference type="CDD" id="cd00590">
    <property type="entry name" value="RRM_SF"/>
    <property type="match status" value="1"/>
</dbReference>
<reference evidence="6 7" key="1">
    <citation type="journal article" date="2023" name="Nat. Commun.">
        <title>Origin of minicircular mitochondrial genomes in red algae.</title>
        <authorList>
            <person name="Lee Y."/>
            <person name="Cho C.H."/>
            <person name="Lee Y.M."/>
            <person name="Park S.I."/>
            <person name="Yang J.H."/>
            <person name="West J.A."/>
            <person name="Bhattacharya D."/>
            <person name="Yoon H.S."/>
        </authorList>
    </citation>
    <scope>NUCLEOTIDE SEQUENCE [LARGE SCALE GENOMIC DNA]</scope>
    <source>
        <strain evidence="6 7">CCMP1338</strain>
        <tissue evidence="6">Whole cell</tissue>
    </source>
</reference>
<feature type="domain" description="RRM" evidence="5">
    <location>
        <begin position="263"/>
        <end position="340"/>
    </location>
</feature>
<feature type="region of interest" description="Disordered" evidence="4">
    <location>
        <begin position="391"/>
        <end position="424"/>
    </location>
</feature>
<dbReference type="InterPro" id="IPR000504">
    <property type="entry name" value="RRM_dom"/>
</dbReference>
<name>A0AAV8UU47_9RHOD</name>
<dbReference type="AlphaFoldDB" id="A0AAV8UU47"/>
<feature type="region of interest" description="Disordered" evidence="4">
    <location>
        <begin position="216"/>
        <end position="264"/>
    </location>
</feature>
<evidence type="ECO:0000313" key="6">
    <source>
        <dbReference type="EMBL" id="KAJ8906080.1"/>
    </source>
</evidence>
<dbReference type="Gene3D" id="3.30.70.330">
    <property type="match status" value="3"/>
</dbReference>
<evidence type="ECO:0000256" key="1">
    <source>
        <dbReference type="ARBA" id="ARBA00022737"/>
    </source>
</evidence>
<evidence type="ECO:0000259" key="5">
    <source>
        <dbReference type="PROSITE" id="PS50102"/>
    </source>
</evidence>
<dbReference type="PANTHER" id="PTHR47640">
    <property type="entry name" value="TRNA SELENOCYSTEINE 1-ASSOCIATED PROTEIN 1-RELATED-RELATED"/>
    <property type="match status" value="1"/>
</dbReference>
<dbReference type="GO" id="GO:0003729">
    <property type="term" value="F:mRNA binding"/>
    <property type="evidence" value="ECO:0007669"/>
    <property type="project" value="InterPro"/>
</dbReference>
<feature type="compositionally biased region" description="Polar residues" evidence="4">
    <location>
        <begin position="414"/>
        <end position="424"/>
    </location>
</feature>
<dbReference type="SUPFAM" id="SSF54928">
    <property type="entry name" value="RNA-binding domain, RBD"/>
    <property type="match status" value="2"/>
</dbReference>